<gene>
    <name evidence="1" type="ORF">HMPREF1317_1696</name>
</gene>
<keyword evidence="2" id="KW-1185">Reference proteome</keyword>
<protein>
    <submittedName>
        <fullName evidence="1">Uncharacterized protein</fullName>
    </submittedName>
</protein>
<name>J0XS74_9ACTO</name>
<accession>J0XS74</accession>
<dbReference type="Proteomes" id="UP000004578">
    <property type="component" value="Unassembled WGS sequence"/>
</dbReference>
<reference evidence="1 2" key="1">
    <citation type="submission" date="2012-05" db="EMBL/GenBank/DDBJ databases">
        <authorList>
            <person name="Harkins D.M."/>
            <person name="Madupu R."/>
            <person name="Durkin A.S."/>
            <person name="Torralba M."/>
            <person name="Methe B."/>
            <person name="Sutton G.G."/>
            <person name="Nelson K.E."/>
        </authorList>
    </citation>
    <scope>NUCLEOTIDE SEQUENCE [LARGE SCALE GENOMIC DNA]</scope>
    <source>
        <strain evidence="1 2">F0490</strain>
    </source>
</reference>
<evidence type="ECO:0000313" key="1">
    <source>
        <dbReference type="EMBL" id="EJF51721.1"/>
    </source>
</evidence>
<sequence>MSSIKAINVEVVTSAVTGDLAAVTVRTDNRDRIAWDLARGRNKWPQAQEAPSLWATHIAYTALRRTGEVSCSFEEFSEATVSAEPEVIDVDPTRTATAGA</sequence>
<dbReference type="RefSeq" id="WP_005867128.1">
    <property type="nucleotide sequence ID" value="NZ_AKFS01000006.1"/>
</dbReference>
<dbReference type="AlphaFoldDB" id="J0XS74"/>
<comment type="caution">
    <text evidence="1">The sequence shown here is derived from an EMBL/GenBank/DDBJ whole genome shotgun (WGS) entry which is preliminary data.</text>
</comment>
<dbReference type="EMBL" id="AKFS01000006">
    <property type="protein sequence ID" value="EJF51721.1"/>
    <property type="molecule type" value="Genomic_DNA"/>
</dbReference>
<proteinExistence type="predicted"/>
<organism evidence="1 2">
    <name type="scientific">Schaalia georgiae F0490</name>
    <dbReference type="NCBI Taxonomy" id="1125717"/>
    <lineage>
        <taxon>Bacteria</taxon>
        <taxon>Bacillati</taxon>
        <taxon>Actinomycetota</taxon>
        <taxon>Actinomycetes</taxon>
        <taxon>Actinomycetales</taxon>
        <taxon>Actinomycetaceae</taxon>
        <taxon>Schaalia</taxon>
    </lineage>
</organism>
<dbReference type="PATRIC" id="fig|1125717.3.peg.38"/>
<evidence type="ECO:0000313" key="2">
    <source>
        <dbReference type="Proteomes" id="UP000004578"/>
    </source>
</evidence>
<dbReference type="OrthoDB" id="5124448at2"/>